<dbReference type="InterPro" id="IPR029753">
    <property type="entry name" value="D-isomer_DH_CS"/>
</dbReference>
<dbReference type="GO" id="GO:0006564">
    <property type="term" value="P:L-serine biosynthetic process"/>
    <property type="evidence" value="ECO:0007669"/>
    <property type="project" value="UniProtKB-UniRule"/>
</dbReference>
<comment type="catalytic activity">
    <reaction evidence="9 10">
        <text>(2R)-3-phosphoglycerate + NAD(+) = 3-phosphooxypyruvate + NADH + H(+)</text>
        <dbReference type="Rhea" id="RHEA:12641"/>
        <dbReference type="ChEBI" id="CHEBI:15378"/>
        <dbReference type="ChEBI" id="CHEBI:18110"/>
        <dbReference type="ChEBI" id="CHEBI:57540"/>
        <dbReference type="ChEBI" id="CHEBI:57945"/>
        <dbReference type="ChEBI" id="CHEBI:58272"/>
        <dbReference type="EC" id="1.1.1.95"/>
    </reaction>
</comment>
<dbReference type="InterPro" id="IPR029009">
    <property type="entry name" value="ASB_dom_sf"/>
</dbReference>
<dbReference type="InterPro" id="IPR045626">
    <property type="entry name" value="PGDH_ASB_dom"/>
</dbReference>
<protein>
    <recommendedName>
        <fullName evidence="4 10">D-3-phosphoglycerate dehydrogenase</fullName>
        <ecNumber evidence="10">1.1.1.95</ecNumber>
    </recommendedName>
</protein>
<dbReference type="GO" id="GO:0051287">
    <property type="term" value="F:NAD binding"/>
    <property type="evidence" value="ECO:0007669"/>
    <property type="project" value="UniProtKB-UniRule"/>
</dbReference>
<dbReference type="CDD" id="cd04902">
    <property type="entry name" value="ACT_3PGDH-xct"/>
    <property type="match status" value="1"/>
</dbReference>
<evidence type="ECO:0000256" key="10">
    <source>
        <dbReference type="RuleBase" id="RU363003"/>
    </source>
</evidence>
<dbReference type="FunFam" id="3.40.50.720:FF:000021">
    <property type="entry name" value="D-3-phosphoglycerate dehydrogenase"/>
    <property type="match status" value="1"/>
</dbReference>
<dbReference type="InterPro" id="IPR036291">
    <property type="entry name" value="NAD(P)-bd_dom_sf"/>
</dbReference>
<proteinExistence type="inferred from homology"/>
<dbReference type="PROSITE" id="PS51671">
    <property type="entry name" value="ACT"/>
    <property type="match status" value="1"/>
</dbReference>
<dbReference type="Pfam" id="PF02826">
    <property type="entry name" value="2-Hacid_dh_C"/>
    <property type="match status" value="1"/>
</dbReference>
<comment type="function">
    <text evidence="1">Catalyzes the reversible oxidation of 3-phospho-D-glycerate to 3-phosphonooxypyruvate, the first step of the phosphorylated L-serine biosynthesis pathway. Also catalyzes the reversible oxidation of 2-hydroxyglutarate to 2-oxoglutarate.</text>
</comment>
<dbReference type="SUPFAM" id="SSF55021">
    <property type="entry name" value="ACT-like"/>
    <property type="match status" value="1"/>
</dbReference>
<gene>
    <name evidence="12" type="ORF">F4Y42_09405</name>
</gene>
<dbReference type="FunFam" id="3.30.1330.90:FF:000003">
    <property type="entry name" value="D-3-phosphoglycerate dehydrogenase"/>
    <property type="match status" value="1"/>
</dbReference>
<dbReference type="PANTHER" id="PTHR42789">
    <property type="entry name" value="D-ISOMER SPECIFIC 2-HYDROXYACID DEHYDROGENASE FAMILY PROTEIN (AFU_ORTHOLOGUE AFUA_6G10090)"/>
    <property type="match status" value="1"/>
</dbReference>
<dbReference type="Pfam" id="PF01842">
    <property type="entry name" value="ACT"/>
    <property type="match status" value="1"/>
</dbReference>
<comment type="caution">
    <text evidence="12">The sequence shown here is derived from an EMBL/GenBank/DDBJ whole genome shotgun (WGS) entry which is preliminary data.</text>
</comment>
<evidence type="ECO:0000256" key="8">
    <source>
        <dbReference type="ARBA" id="ARBA00048126"/>
    </source>
</evidence>
<dbReference type="PROSITE" id="PS00671">
    <property type="entry name" value="D_2_HYDROXYACID_DH_3"/>
    <property type="match status" value="1"/>
</dbReference>
<dbReference type="AlphaFoldDB" id="A0A6B0YV91"/>
<dbReference type="SUPFAM" id="SSF51735">
    <property type="entry name" value="NAD(P)-binding Rossmann-fold domains"/>
    <property type="match status" value="1"/>
</dbReference>
<evidence type="ECO:0000256" key="9">
    <source>
        <dbReference type="ARBA" id="ARBA00048731"/>
    </source>
</evidence>
<reference evidence="12" key="1">
    <citation type="submission" date="2019-09" db="EMBL/GenBank/DDBJ databases">
        <title>Characterisation of the sponge microbiome using genome-centric metagenomics.</title>
        <authorList>
            <person name="Engelberts J.P."/>
            <person name="Robbins S.J."/>
            <person name="De Goeij J.M."/>
            <person name="Aranda M."/>
            <person name="Bell S.C."/>
            <person name="Webster N.S."/>
        </authorList>
    </citation>
    <scope>NUCLEOTIDE SEQUENCE</scope>
    <source>
        <strain evidence="12">SB0664_bin_27</strain>
    </source>
</reference>
<dbReference type="InterPro" id="IPR006236">
    <property type="entry name" value="PGDH"/>
</dbReference>
<dbReference type="CDD" id="cd12173">
    <property type="entry name" value="PGDH_4"/>
    <property type="match status" value="1"/>
</dbReference>
<accession>A0A6B0YV91</accession>
<dbReference type="UniPathway" id="UPA00135">
    <property type="reaction ID" value="UER00196"/>
</dbReference>
<evidence type="ECO:0000256" key="7">
    <source>
        <dbReference type="ARBA" id="ARBA00023299"/>
    </source>
</evidence>
<dbReference type="InterPro" id="IPR006139">
    <property type="entry name" value="D-isomer_2_OHA_DH_cat_dom"/>
</dbReference>
<name>A0A6B0YV91_9CHLR</name>
<dbReference type="NCBIfam" id="TIGR01327">
    <property type="entry name" value="PGDH"/>
    <property type="match status" value="1"/>
</dbReference>
<dbReference type="Pfam" id="PF19304">
    <property type="entry name" value="PGDH_inter"/>
    <property type="match status" value="1"/>
</dbReference>
<feature type="domain" description="ACT" evidence="11">
    <location>
        <begin position="458"/>
        <end position="533"/>
    </location>
</feature>
<keyword evidence="10" id="KW-0028">Amino-acid biosynthesis</keyword>
<comment type="pathway">
    <text evidence="2 10">Amino-acid biosynthesis; L-serine biosynthesis; L-serine from 3-phospho-D-glycerate: step 1/3.</text>
</comment>
<dbReference type="InterPro" id="IPR045865">
    <property type="entry name" value="ACT-like_dom_sf"/>
</dbReference>
<keyword evidence="5 10" id="KW-0560">Oxidoreductase</keyword>
<organism evidence="12">
    <name type="scientific">Caldilineaceae bacterium SB0664_bin_27</name>
    <dbReference type="NCBI Taxonomy" id="2605260"/>
    <lineage>
        <taxon>Bacteria</taxon>
        <taxon>Bacillati</taxon>
        <taxon>Chloroflexota</taxon>
        <taxon>Caldilineae</taxon>
        <taxon>Caldilineales</taxon>
        <taxon>Caldilineaceae</taxon>
    </lineage>
</organism>
<keyword evidence="6 10" id="KW-0520">NAD</keyword>
<comment type="similarity">
    <text evidence="3 10">Belongs to the D-isomer specific 2-hydroxyacid dehydrogenase family.</text>
</comment>
<sequence>MSERFKVLVSDKLSQNGLRPLMEAEGIELEIRTQLSPEELLSLIPDYHALLVRSSTQVTDDLIRAGKRLQAIGRAGTGVDNIDVEAATRAGVTVVNTPTGNTVAAAEHTIAMLLALARNIPQADRNVRSQQWDRGEFVGTEVRGKALGIVGLGRIAQEVVQFALSLGMRVLAYDPFVSQEYASQRHVTLISLDEMLPQVDFLTVHVPLTNATRNILDADRLKQLKQGARVLNVARGGIIDEDALAEAVASGHLGGAALDVFNSEPLPEDSPLRDNDKIILTPHLGASTVEAMDRVAEDVAVQVMDILYGRPALYAVNAPILPPTALNTVIPFIELAERMGRFLRQIDEEGISRLEITGHGPVTAFDMTYIVASAIRGVLSDIVEERVNLVNAELTARSRGIEIVQRKMPKHERYESMITLRLTSASGTNSVLGTVLLDELKFVAVNDLWVEFPAAGNLLLASHTDRPGMIGKVGTLLGRSDVNISFMHVGRRAPRGESIMVLGTDEQTPAKVLKKLADIQDIRWMKAVELRES</sequence>
<dbReference type="PANTHER" id="PTHR42789:SF1">
    <property type="entry name" value="D-ISOMER SPECIFIC 2-HYDROXYACID DEHYDROGENASE FAMILY PROTEIN (AFU_ORTHOLOGUE AFUA_6G10090)"/>
    <property type="match status" value="1"/>
</dbReference>
<dbReference type="EMBL" id="VXRG01000078">
    <property type="protein sequence ID" value="MXY93652.1"/>
    <property type="molecule type" value="Genomic_DNA"/>
</dbReference>
<dbReference type="InterPro" id="IPR002912">
    <property type="entry name" value="ACT_dom"/>
</dbReference>
<dbReference type="Pfam" id="PF00389">
    <property type="entry name" value="2-Hacid_dh"/>
    <property type="match status" value="1"/>
</dbReference>
<keyword evidence="7 10" id="KW-0718">Serine biosynthesis</keyword>
<dbReference type="SUPFAM" id="SSF143548">
    <property type="entry name" value="Serine metabolism enzymes domain"/>
    <property type="match status" value="1"/>
</dbReference>
<evidence type="ECO:0000256" key="5">
    <source>
        <dbReference type="ARBA" id="ARBA00023002"/>
    </source>
</evidence>
<evidence type="ECO:0000259" key="11">
    <source>
        <dbReference type="PROSITE" id="PS51671"/>
    </source>
</evidence>
<comment type="catalytic activity">
    <reaction evidence="8">
        <text>(R)-2-hydroxyglutarate + NAD(+) = 2-oxoglutarate + NADH + H(+)</text>
        <dbReference type="Rhea" id="RHEA:49612"/>
        <dbReference type="ChEBI" id="CHEBI:15378"/>
        <dbReference type="ChEBI" id="CHEBI:15801"/>
        <dbReference type="ChEBI" id="CHEBI:16810"/>
        <dbReference type="ChEBI" id="CHEBI:57540"/>
        <dbReference type="ChEBI" id="CHEBI:57945"/>
        <dbReference type="EC" id="1.1.1.399"/>
    </reaction>
</comment>
<evidence type="ECO:0000256" key="4">
    <source>
        <dbReference type="ARBA" id="ARBA00021582"/>
    </source>
</evidence>
<dbReference type="Gene3D" id="3.30.1330.90">
    <property type="entry name" value="D-3-phosphoglycerate dehydrogenase, domain 3"/>
    <property type="match status" value="1"/>
</dbReference>
<evidence type="ECO:0000256" key="6">
    <source>
        <dbReference type="ARBA" id="ARBA00023027"/>
    </source>
</evidence>
<dbReference type="FunFam" id="3.30.70.260:FF:000008">
    <property type="entry name" value="D-3-phosphoglycerate dehydrogenase, chloroplastic"/>
    <property type="match status" value="1"/>
</dbReference>
<dbReference type="SUPFAM" id="SSF52283">
    <property type="entry name" value="Formate/glycerate dehydrogenase catalytic domain-like"/>
    <property type="match status" value="1"/>
</dbReference>
<dbReference type="Gene3D" id="3.40.50.720">
    <property type="entry name" value="NAD(P)-binding Rossmann-like Domain"/>
    <property type="match status" value="2"/>
</dbReference>
<dbReference type="GO" id="GO:0004617">
    <property type="term" value="F:phosphoglycerate dehydrogenase activity"/>
    <property type="evidence" value="ECO:0007669"/>
    <property type="project" value="UniProtKB-UniRule"/>
</dbReference>
<dbReference type="EC" id="1.1.1.95" evidence="10"/>
<dbReference type="Gene3D" id="3.30.70.260">
    <property type="match status" value="1"/>
</dbReference>
<evidence type="ECO:0000256" key="3">
    <source>
        <dbReference type="ARBA" id="ARBA00005854"/>
    </source>
</evidence>
<dbReference type="InterPro" id="IPR050857">
    <property type="entry name" value="D-2-hydroxyacid_DH"/>
</dbReference>
<evidence type="ECO:0000313" key="12">
    <source>
        <dbReference type="EMBL" id="MXY93652.1"/>
    </source>
</evidence>
<evidence type="ECO:0000256" key="1">
    <source>
        <dbReference type="ARBA" id="ARBA00003800"/>
    </source>
</evidence>
<evidence type="ECO:0000256" key="2">
    <source>
        <dbReference type="ARBA" id="ARBA00005216"/>
    </source>
</evidence>
<dbReference type="InterPro" id="IPR006140">
    <property type="entry name" value="D-isomer_DH_NAD-bd"/>
</dbReference>